<dbReference type="Proteomes" id="UP000632535">
    <property type="component" value="Unassembled WGS sequence"/>
</dbReference>
<protein>
    <submittedName>
        <fullName evidence="1">Uncharacterized protein</fullName>
    </submittedName>
</protein>
<name>A0ABQ2B5F8_9MICO</name>
<evidence type="ECO:0000313" key="1">
    <source>
        <dbReference type="EMBL" id="GGI08337.1"/>
    </source>
</evidence>
<sequence length="232" mass="25732">MPPAGVSDAARPAFDEPSADRFLYAGWSVDPPARLPFVRRSDERALTIARCCEYAAGAERRTGTMSATVFETEVMPPLPGAPRYDVLMLLRVESQALAREAAEVRDLAPTFTMSAWNSRRIGDTDRTGDATFLFNHFVAQRPDAASAGFDQVAGWFPDKLGVDNTTLLQPDDQEAAPYAFVNYVRVPGGARSFLLGMLLRPSFHTHVRRVLKAHHMQALPLLAKPVRLERHR</sequence>
<dbReference type="EMBL" id="BMDG01000006">
    <property type="protein sequence ID" value="GGI08337.1"/>
    <property type="molecule type" value="Genomic_DNA"/>
</dbReference>
<reference evidence="2" key="1">
    <citation type="journal article" date="2019" name="Int. J. Syst. Evol. Microbiol.">
        <title>The Global Catalogue of Microorganisms (GCM) 10K type strain sequencing project: providing services to taxonomists for standard genome sequencing and annotation.</title>
        <authorList>
            <consortium name="The Broad Institute Genomics Platform"/>
            <consortium name="The Broad Institute Genome Sequencing Center for Infectious Disease"/>
            <person name="Wu L."/>
            <person name="Ma J."/>
        </authorList>
    </citation>
    <scope>NUCLEOTIDE SEQUENCE [LARGE SCALE GENOMIC DNA]</scope>
    <source>
        <strain evidence="2">CCM 8653</strain>
    </source>
</reference>
<accession>A0ABQ2B5F8</accession>
<proteinExistence type="predicted"/>
<evidence type="ECO:0000313" key="2">
    <source>
        <dbReference type="Proteomes" id="UP000632535"/>
    </source>
</evidence>
<organism evidence="1 2">
    <name type="scientific">Isoptericola cucumis</name>
    <dbReference type="NCBI Taxonomy" id="1776856"/>
    <lineage>
        <taxon>Bacteria</taxon>
        <taxon>Bacillati</taxon>
        <taxon>Actinomycetota</taxon>
        <taxon>Actinomycetes</taxon>
        <taxon>Micrococcales</taxon>
        <taxon>Promicromonosporaceae</taxon>
        <taxon>Isoptericola</taxon>
    </lineage>
</organism>
<comment type="caution">
    <text evidence="1">The sequence shown here is derived from an EMBL/GenBank/DDBJ whole genome shotgun (WGS) entry which is preliminary data.</text>
</comment>
<gene>
    <name evidence="1" type="ORF">GCM10007368_20660</name>
</gene>
<keyword evidence="2" id="KW-1185">Reference proteome</keyword>